<evidence type="ECO:0008006" key="3">
    <source>
        <dbReference type="Google" id="ProtNLM"/>
    </source>
</evidence>
<dbReference type="RefSeq" id="WP_086486925.1">
    <property type="nucleotide sequence ID" value="NZ_MSLT01000006.1"/>
</dbReference>
<proteinExistence type="predicted"/>
<reference evidence="1 2" key="1">
    <citation type="submission" date="2016-12" db="EMBL/GenBank/DDBJ databases">
        <title>Thioflexothrix psekupsii D3 genome sequencing and assembly.</title>
        <authorList>
            <person name="Fomenkov A."/>
            <person name="Vincze T."/>
            <person name="Grabovich M."/>
            <person name="Anton B.P."/>
            <person name="Dubinina G."/>
            <person name="Orlova M."/>
            <person name="Belousova E."/>
            <person name="Roberts R.J."/>
        </authorList>
    </citation>
    <scope>NUCLEOTIDE SEQUENCE [LARGE SCALE GENOMIC DNA]</scope>
    <source>
        <strain evidence="1">D3</strain>
    </source>
</reference>
<organism evidence="1 2">
    <name type="scientific">Thioflexithrix psekupsensis</name>
    <dbReference type="NCBI Taxonomy" id="1570016"/>
    <lineage>
        <taxon>Bacteria</taxon>
        <taxon>Pseudomonadati</taxon>
        <taxon>Pseudomonadota</taxon>
        <taxon>Gammaproteobacteria</taxon>
        <taxon>Thiotrichales</taxon>
        <taxon>Thioflexithrix</taxon>
    </lineage>
</organism>
<evidence type="ECO:0000313" key="2">
    <source>
        <dbReference type="Proteomes" id="UP000194798"/>
    </source>
</evidence>
<dbReference type="PANTHER" id="PTHR34700:SF8">
    <property type="entry name" value="POTASSIUM BINDING PROTEIN KBP"/>
    <property type="match status" value="1"/>
</dbReference>
<dbReference type="OrthoDB" id="9765158at2"/>
<comment type="caution">
    <text evidence="1">The sequence shown here is derived from an EMBL/GenBank/DDBJ whole genome shotgun (WGS) entry which is preliminary data.</text>
</comment>
<protein>
    <recommendedName>
        <fullName evidence="3">Peptidoglycan-binding protein</fullName>
    </recommendedName>
</protein>
<dbReference type="InterPro" id="IPR052196">
    <property type="entry name" value="Bact_Kbp"/>
</dbReference>
<sequence length="364" mass="40657">MLLLVYYAYCHCSVQTAMKHLLSIFALFLITSRVYAQPFVFDAHTPLVPDAPTQYVVQEAEQWSDILSKIVLDPEPWLQRWQGRLPKLGAGDVILLEKQGNLVSLTIRQGRTVKLQPRVRVVEGETVRSAPILPVEAIQQFLNRPSLLTEQERETAGYVIANSSKSLMSSLHDRIFVRNLSYLNEEQFIVVRPGQRFASMDGEVVYAYEAIYLGDAEWIEDAEDGVSTLRLTHVVREVLKGDLVIPVGTREFRENFELVAAPEDLVGENAYIVAVVDGVSQIGQYNVVVVNLGENDGLVVGHLLNVKQRGGSIVDDLTDTPEMVRLPDQQAGTLLIFRVFDTISYALVIKAILPINLFDPVTAP</sequence>
<dbReference type="AlphaFoldDB" id="A0A251XA71"/>
<dbReference type="PANTHER" id="PTHR34700">
    <property type="entry name" value="POTASSIUM BINDING PROTEIN KBP"/>
    <property type="match status" value="1"/>
</dbReference>
<name>A0A251XA71_9GAMM</name>
<gene>
    <name evidence="1" type="ORF">TPSD3_02035</name>
</gene>
<keyword evidence="2" id="KW-1185">Reference proteome</keyword>
<dbReference type="Proteomes" id="UP000194798">
    <property type="component" value="Unassembled WGS sequence"/>
</dbReference>
<dbReference type="EMBL" id="MSLT01000006">
    <property type="protein sequence ID" value="OUD15332.1"/>
    <property type="molecule type" value="Genomic_DNA"/>
</dbReference>
<accession>A0A251XA71</accession>
<evidence type="ECO:0000313" key="1">
    <source>
        <dbReference type="EMBL" id="OUD15332.1"/>
    </source>
</evidence>